<dbReference type="Gene3D" id="3.40.30.10">
    <property type="entry name" value="Glutaredoxin"/>
    <property type="match status" value="1"/>
</dbReference>
<dbReference type="Pfam" id="PF13409">
    <property type="entry name" value="GST_N_2"/>
    <property type="match status" value="1"/>
</dbReference>
<dbReference type="InterPro" id="IPR010987">
    <property type="entry name" value="Glutathione-S-Trfase_C-like"/>
</dbReference>
<evidence type="ECO:0000256" key="1">
    <source>
        <dbReference type="ARBA" id="ARBA00023002"/>
    </source>
</evidence>
<keyword evidence="6" id="KW-1185">Reference proteome</keyword>
<dbReference type="InterPro" id="IPR004045">
    <property type="entry name" value="Glutathione_S-Trfase_N"/>
</dbReference>
<dbReference type="CDD" id="cd00570">
    <property type="entry name" value="GST_N_family"/>
    <property type="match status" value="1"/>
</dbReference>
<dbReference type="PANTHER" id="PTHR43968">
    <property type="match status" value="1"/>
</dbReference>
<feature type="domain" description="GST C-terminal" evidence="4">
    <location>
        <begin position="91"/>
        <end position="254"/>
    </location>
</feature>
<evidence type="ECO:0000259" key="4">
    <source>
        <dbReference type="PROSITE" id="PS50405"/>
    </source>
</evidence>
<name>A0ABR3JRK3_9AGAR</name>
<dbReference type="PROSITE" id="PS50405">
    <property type="entry name" value="GST_CTER"/>
    <property type="match status" value="1"/>
</dbReference>
<dbReference type="SUPFAM" id="SSF47616">
    <property type="entry name" value="GST C-terminal domain-like"/>
    <property type="match status" value="1"/>
</dbReference>
<dbReference type="SUPFAM" id="SSF52833">
    <property type="entry name" value="Thioredoxin-like"/>
    <property type="match status" value="1"/>
</dbReference>
<dbReference type="Proteomes" id="UP001556367">
    <property type="component" value="Unassembled WGS sequence"/>
</dbReference>
<keyword evidence="1" id="KW-0560">Oxidoreductase</keyword>
<dbReference type="InterPro" id="IPR050983">
    <property type="entry name" value="GST_Omega/HSP26"/>
</dbReference>
<evidence type="ECO:0000256" key="2">
    <source>
        <dbReference type="SAM" id="MobiDB-lite"/>
    </source>
</evidence>
<evidence type="ECO:0000313" key="5">
    <source>
        <dbReference type="EMBL" id="KAL0957908.1"/>
    </source>
</evidence>
<dbReference type="InterPro" id="IPR036249">
    <property type="entry name" value="Thioredoxin-like_sf"/>
</dbReference>
<dbReference type="PRINTS" id="PR01625">
    <property type="entry name" value="GSTRNSFRASEO"/>
</dbReference>
<evidence type="ECO:0008006" key="7">
    <source>
        <dbReference type="Google" id="ProtNLM"/>
    </source>
</evidence>
<gene>
    <name evidence="5" type="ORF">HGRIS_000089</name>
</gene>
<comment type="caution">
    <text evidence="5">The sequence shown here is derived from an EMBL/GenBank/DDBJ whole genome shotgun (WGS) entry which is preliminary data.</text>
</comment>
<dbReference type="Gene3D" id="1.20.1050.10">
    <property type="match status" value="1"/>
</dbReference>
<dbReference type="InterPro" id="IPR040079">
    <property type="entry name" value="Glutathione_S-Trfase"/>
</dbReference>
<protein>
    <recommendedName>
        <fullName evidence="7">Glutathione S-transferase</fullName>
    </recommendedName>
</protein>
<accession>A0ABR3JRK3</accession>
<dbReference type="EMBL" id="JASNQZ010000004">
    <property type="protein sequence ID" value="KAL0957908.1"/>
    <property type="molecule type" value="Genomic_DNA"/>
</dbReference>
<reference evidence="6" key="1">
    <citation type="submission" date="2024-06" db="EMBL/GenBank/DDBJ databases">
        <title>Multi-omics analyses provide insights into the biosynthesis of the anticancer antibiotic pleurotin in Hohenbuehelia grisea.</title>
        <authorList>
            <person name="Weaver J.A."/>
            <person name="Alberti F."/>
        </authorList>
    </citation>
    <scope>NUCLEOTIDE SEQUENCE [LARGE SCALE GENOMIC DNA]</scope>
    <source>
        <strain evidence="6">T-177</strain>
    </source>
</reference>
<dbReference type="SFLD" id="SFLDS00019">
    <property type="entry name" value="Glutathione_Transferase_(cytos"/>
    <property type="match status" value="1"/>
</dbReference>
<organism evidence="5 6">
    <name type="scientific">Hohenbuehelia grisea</name>
    <dbReference type="NCBI Taxonomy" id="104357"/>
    <lineage>
        <taxon>Eukaryota</taxon>
        <taxon>Fungi</taxon>
        <taxon>Dikarya</taxon>
        <taxon>Basidiomycota</taxon>
        <taxon>Agaricomycotina</taxon>
        <taxon>Agaricomycetes</taxon>
        <taxon>Agaricomycetidae</taxon>
        <taxon>Agaricales</taxon>
        <taxon>Pleurotineae</taxon>
        <taxon>Pleurotaceae</taxon>
        <taxon>Hohenbuehelia</taxon>
    </lineage>
</organism>
<feature type="compositionally biased region" description="Polar residues" evidence="2">
    <location>
        <begin position="7"/>
        <end position="18"/>
    </location>
</feature>
<dbReference type="SFLD" id="SFLDG00358">
    <property type="entry name" value="Main_(cytGST)"/>
    <property type="match status" value="1"/>
</dbReference>
<feature type="domain" description="GST N-terminal" evidence="3">
    <location>
        <begin position="22"/>
        <end position="113"/>
    </location>
</feature>
<dbReference type="PANTHER" id="PTHR43968:SF6">
    <property type="entry name" value="GLUTATHIONE S-TRANSFERASE OMEGA"/>
    <property type="match status" value="1"/>
</dbReference>
<evidence type="ECO:0000259" key="3">
    <source>
        <dbReference type="PROSITE" id="PS50404"/>
    </source>
</evidence>
<dbReference type="InterPro" id="IPR036282">
    <property type="entry name" value="Glutathione-S-Trfase_C_sf"/>
</dbReference>
<dbReference type="InterPro" id="IPR005442">
    <property type="entry name" value="GST_omega"/>
</dbReference>
<evidence type="ECO:0000313" key="6">
    <source>
        <dbReference type="Proteomes" id="UP001556367"/>
    </source>
</evidence>
<dbReference type="PROSITE" id="PS50404">
    <property type="entry name" value="GST_NTER"/>
    <property type="match status" value="1"/>
</dbReference>
<proteinExistence type="predicted"/>
<sequence length="262" mass="28972">MIRSHQSHLPTKNPSTNDRMPEQLTLYTAKICPFAQRAELALEEAKAEYTRFEIDLQNKPEWYAPKVNPASKVPAVAYGGPKVAPDQPSPDSEKIAESLVLLEFIADLYPNSTLLPKDPVDRAKVRFFIDAISTKFAPGYIGAVLRGESFDTLFQGIEGIQSLLGKGDFAVGNSFTNADAAALPFIARTLVALEHDLGAFPAGSGSQAFKTLQEDPKYARFRAYYQTLASRESFKKTFNEELIKDVYGKRFTALRAEKQGGK</sequence>
<feature type="region of interest" description="Disordered" evidence="2">
    <location>
        <begin position="1"/>
        <end position="21"/>
    </location>
</feature>